<feature type="domain" description="Alpha/beta hydrolase fold-3" evidence="5">
    <location>
        <begin position="132"/>
        <end position="345"/>
    </location>
</feature>
<dbReference type="GO" id="GO:0016787">
    <property type="term" value="F:hydrolase activity"/>
    <property type="evidence" value="ECO:0007669"/>
    <property type="project" value="UniProtKB-KW"/>
</dbReference>
<evidence type="ECO:0000256" key="3">
    <source>
        <dbReference type="PROSITE-ProRule" id="PRU10038"/>
    </source>
</evidence>
<proteinExistence type="inferred from homology"/>
<dbReference type="InterPro" id="IPR013094">
    <property type="entry name" value="AB_hydrolase_3"/>
</dbReference>
<dbReference type="Pfam" id="PF07859">
    <property type="entry name" value="Abhydrolase_3"/>
    <property type="match status" value="1"/>
</dbReference>
<comment type="similarity">
    <text evidence="1">Belongs to the 'GDXG' lipolytic enzyme family.</text>
</comment>
<keyword evidence="4" id="KW-0812">Transmembrane</keyword>
<keyword evidence="4" id="KW-0472">Membrane</keyword>
<evidence type="ECO:0000313" key="7">
    <source>
        <dbReference type="Proteomes" id="UP001320420"/>
    </source>
</evidence>
<evidence type="ECO:0000313" key="6">
    <source>
        <dbReference type="EMBL" id="KAK7755335.1"/>
    </source>
</evidence>
<accession>A0AAN9UZT2</accession>
<keyword evidence="2" id="KW-0378">Hydrolase</keyword>
<comment type="caution">
    <text evidence="6">The sequence shown here is derived from an EMBL/GenBank/DDBJ whole genome shotgun (WGS) entry which is preliminary data.</text>
</comment>
<feature type="active site" evidence="3">
    <location>
        <position position="213"/>
    </location>
</feature>
<evidence type="ECO:0000259" key="5">
    <source>
        <dbReference type="Pfam" id="PF07859"/>
    </source>
</evidence>
<protein>
    <recommendedName>
        <fullName evidence="5">Alpha/beta hydrolase fold-3 domain-containing protein</fullName>
    </recommendedName>
</protein>
<evidence type="ECO:0000256" key="4">
    <source>
        <dbReference type="SAM" id="Phobius"/>
    </source>
</evidence>
<dbReference type="Proteomes" id="UP001320420">
    <property type="component" value="Unassembled WGS sequence"/>
</dbReference>
<reference evidence="6 7" key="1">
    <citation type="submission" date="2024-02" db="EMBL/GenBank/DDBJ databases">
        <title>De novo assembly and annotation of 12 fungi associated with fruit tree decline syndrome in Ontario, Canada.</title>
        <authorList>
            <person name="Sulman M."/>
            <person name="Ellouze W."/>
            <person name="Ilyukhin E."/>
        </authorList>
    </citation>
    <scope>NUCLEOTIDE SEQUENCE [LARGE SCALE GENOMIC DNA]</scope>
    <source>
        <strain evidence="6 7">M11/M66-122</strain>
    </source>
</reference>
<name>A0AAN9UZT2_9PEZI</name>
<organism evidence="6 7">
    <name type="scientific">Diatrype stigma</name>
    <dbReference type="NCBI Taxonomy" id="117547"/>
    <lineage>
        <taxon>Eukaryota</taxon>
        <taxon>Fungi</taxon>
        <taxon>Dikarya</taxon>
        <taxon>Ascomycota</taxon>
        <taxon>Pezizomycotina</taxon>
        <taxon>Sordariomycetes</taxon>
        <taxon>Xylariomycetidae</taxon>
        <taxon>Xylariales</taxon>
        <taxon>Diatrypaceae</taxon>
        <taxon>Diatrype</taxon>
    </lineage>
</organism>
<dbReference type="PROSITE" id="PS01174">
    <property type="entry name" value="LIPASE_GDXG_SER"/>
    <property type="match status" value="1"/>
</dbReference>
<keyword evidence="7" id="KW-1185">Reference proteome</keyword>
<dbReference type="Gene3D" id="3.40.50.1820">
    <property type="entry name" value="alpha/beta hydrolase"/>
    <property type="match status" value="1"/>
</dbReference>
<keyword evidence="4" id="KW-1133">Transmembrane helix</keyword>
<dbReference type="PANTHER" id="PTHR48081:SF8">
    <property type="entry name" value="ALPHA_BETA HYDROLASE FOLD-3 DOMAIN-CONTAINING PROTEIN-RELATED"/>
    <property type="match status" value="1"/>
</dbReference>
<feature type="transmembrane region" description="Helical" evidence="4">
    <location>
        <begin position="21"/>
        <end position="43"/>
    </location>
</feature>
<sequence length="372" mass="41026">MASKDRHPLVAYQPLRFLFQLSYIATIIPRLPYYIAVSLIPWFRPHPAWNAKQTFMTRLTYPLLDMRSRIGITETLTLEKRKQGERFQTVAPSTADVYKGPLASESTKPATIGGTWYPGVPSADISSSKTVVLYIHGGAFIQDDGRDKTFGHMAKKLLAKGGADAIFSIQYRLSGYGGVNPYPAALQDSLSAYLFLLNEFHIPASHIVVAGDSAGANLVTALLRYIHEYGAEIGLPAPKCAVLISSWVAPFQYQTAGNPNRGTDFIPSSVPAWGAHTYADWLADPDSDPYVTPLGHPFPTPVPIFASAGSAEMFYEHIQRWVEEMRAVEGNVVELYHEHAAPHDTFLVSELLGFEESAWAVVAKIGEFVRHC</sequence>
<dbReference type="InterPro" id="IPR050300">
    <property type="entry name" value="GDXG_lipolytic_enzyme"/>
</dbReference>
<dbReference type="InterPro" id="IPR033140">
    <property type="entry name" value="Lipase_GDXG_put_SER_AS"/>
</dbReference>
<gene>
    <name evidence="6" type="ORF">SLS62_002561</name>
</gene>
<dbReference type="SUPFAM" id="SSF53474">
    <property type="entry name" value="alpha/beta-Hydrolases"/>
    <property type="match status" value="1"/>
</dbReference>
<dbReference type="AlphaFoldDB" id="A0AAN9UZT2"/>
<evidence type="ECO:0000256" key="2">
    <source>
        <dbReference type="ARBA" id="ARBA00022801"/>
    </source>
</evidence>
<dbReference type="InterPro" id="IPR029058">
    <property type="entry name" value="AB_hydrolase_fold"/>
</dbReference>
<evidence type="ECO:0000256" key="1">
    <source>
        <dbReference type="ARBA" id="ARBA00010515"/>
    </source>
</evidence>
<dbReference type="EMBL" id="JAKJXP020000013">
    <property type="protein sequence ID" value="KAK7755335.1"/>
    <property type="molecule type" value="Genomic_DNA"/>
</dbReference>
<dbReference type="PANTHER" id="PTHR48081">
    <property type="entry name" value="AB HYDROLASE SUPERFAMILY PROTEIN C4A8.06C"/>
    <property type="match status" value="1"/>
</dbReference>